<reference evidence="1" key="1">
    <citation type="submission" date="2020-06" db="EMBL/GenBank/DDBJ databases">
        <authorList>
            <consortium name="Plant Systems Biology data submission"/>
        </authorList>
    </citation>
    <scope>NUCLEOTIDE SEQUENCE</scope>
    <source>
        <strain evidence="1">D6</strain>
    </source>
</reference>
<protein>
    <submittedName>
        <fullName evidence="1">Uncharacterized protein</fullName>
    </submittedName>
</protein>
<name>A0A9N8EVF4_9STRA</name>
<evidence type="ECO:0000313" key="2">
    <source>
        <dbReference type="Proteomes" id="UP001153069"/>
    </source>
</evidence>
<comment type="caution">
    <text evidence="1">The sequence shown here is derived from an EMBL/GenBank/DDBJ whole genome shotgun (WGS) entry which is preliminary data.</text>
</comment>
<evidence type="ECO:0000313" key="1">
    <source>
        <dbReference type="EMBL" id="CAB9528907.1"/>
    </source>
</evidence>
<dbReference type="AlphaFoldDB" id="A0A9N8EVF4"/>
<keyword evidence="2" id="KW-1185">Reference proteome</keyword>
<accession>A0A9N8EVF4</accession>
<dbReference type="Proteomes" id="UP001153069">
    <property type="component" value="Unassembled WGS sequence"/>
</dbReference>
<gene>
    <name evidence="1" type="ORF">SEMRO_2350_G324400.1</name>
</gene>
<organism evidence="1 2">
    <name type="scientific">Seminavis robusta</name>
    <dbReference type="NCBI Taxonomy" id="568900"/>
    <lineage>
        <taxon>Eukaryota</taxon>
        <taxon>Sar</taxon>
        <taxon>Stramenopiles</taxon>
        <taxon>Ochrophyta</taxon>
        <taxon>Bacillariophyta</taxon>
        <taxon>Bacillariophyceae</taxon>
        <taxon>Bacillariophycidae</taxon>
        <taxon>Naviculales</taxon>
        <taxon>Naviculaceae</taxon>
        <taxon>Seminavis</taxon>
    </lineage>
</organism>
<sequence>MNNPLEEGANQRDGHLINDEDLVQVREEVIDRQGPYIVRREVPFLGWNSGVDQEDLLDKNNLKIHNLCGVMHPRLIQFCSLYRKVEHDVGDFWGVDFYDIMPKEECKSMVLKPLVDWISETSIHMRHNTQGYYGIKYSKLPDEDIQGERWYCHWLER</sequence>
<dbReference type="EMBL" id="CAICTM010002348">
    <property type="protein sequence ID" value="CAB9528907.1"/>
    <property type="molecule type" value="Genomic_DNA"/>
</dbReference>
<proteinExistence type="predicted"/>